<keyword evidence="4" id="KW-1185">Reference proteome</keyword>
<dbReference type="AlphaFoldDB" id="A0A484M859"/>
<feature type="domain" description="Dynamin GTPase" evidence="2">
    <location>
        <begin position="2"/>
        <end position="136"/>
    </location>
</feature>
<evidence type="ECO:0000259" key="2">
    <source>
        <dbReference type="SMART" id="SM00053"/>
    </source>
</evidence>
<dbReference type="OrthoDB" id="5061070at2759"/>
<dbReference type="Pfam" id="PF00350">
    <property type="entry name" value="Dynamin_N"/>
    <property type="match status" value="1"/>
</dbReference>
<evidence type="ECO:0000313" key="3">
    <source>
        <dbReference type="EMBL" id="VFQ84278.1"/>
    </source>
</evidence>
<dbReference type="Proteomes" id="UP000595140">
    <property type="component" value="Unassembled WGS sequence"/>
</dbReference>
<sequence>MQLQKTKDGLEEYAEFAHLPRRQFTDFALVHKEIEDETDRLTGETKQISAIPIHLSIYSPNVVINLTLIDLPGLTRVAVEGQPESIVQEIENMVRTYVQKLYAALVMEYETMRRVHKTSAKSAAISKPSGRLLHLSIYF</sequence>
<dbReference type="InterPro" id="IPR027417">
    <property type="entry name" value="P-loop_NTPase"/>
</dbReference>
<dbReference type="GO" id="GO:0005874">
    <property type="term" value="C:microtubule"/>
    <property type="evidence" value="ECO:0007669"/>
    <property type="project" value="TreeGrafter"/>
</dbReference>
<dbReference type="GO" id="GO:0005525">
    <property type="term" value="F:GTP binding"/>
    <property type="evidence" value="ECO:0007669"/>
    <property type="project" value="InterPro"/>
</dbReference>
<dbReference type="InterPro" id="IPR001401">
    <property type="entry name" value="Dynamin_GTPase"/>
</dbReference>
<reference evidence="3 4" key="1">
    <citation type="submission" date="2018-04" db="EMBL/GenBank/DDBJ databases">
        <authorList>
            <person name="Vogel A."/>
        </authorList>
    </citation>
    <scope>NUCLEOTIDE SEQUENCE [LARGE SCALE GENOMIC DNA]</scope>
</reference>
<dbReference type="SMART" id="SM00053">
    <property type="entry name" value="DYNc"/>
    <property type="match status" value="1"/>
</dbReference>
<accession>A0A484M859</accession>
<evidence type="ECO:0000256" key="1">
    <source>
        <dbReference type="ARBA" id="ARBA00004474"/>
    </source>
</evidence>
<dbReference type="GO" id="GO:0009536">
    <property type="term" value="C:plastid"/>
    <property type="evidence" value="ECO:0007669"/>
    <property type="project" value="UniProtKB-SubCell"/>
</dbReference>
<protein>
    <recommendedName>
        <fullName evidence="2">Dynamin GTPase domain-containing protein</fullName>
    </recommendedName>
</protein>
<dbReference type="InterPro" id="IPR045063">
    <property type="entry name" value="Dynamin_N"/>
</dbReference>
<dbReference type="GO" id="GO:0003924">
    <property type="term" value="F:GTPase activity"/>
    <property type="evidence" value="ECO:0007669"/>
    <property type="project" value="InterPro"/>
</dbReference>
<dbReference type="GO" id="GO:0016020">
    <property type="term" value="C:membrane"/>
    <property type="evidence" value="ECO:0007669"/>
    <property type="project" value="TreeGrafter"/>
</dbReference>
<comment type="subcellular location">
    <subcellularLocation>
        <location evidence="1">Plastid</location>
    </subcellularLocation>
</comment>
<dbReference type="Gene3D" id="3.40.50.300">
    <property type="entry name" value="P-loop containing nucleotide triphosphate hydrolases"/>
    <property type="match status" value="1"/>
</dbReference>
<gene>
    <name evidence="3" type="ORF">CCAM_LOCUS26054</name>
</gene>
<dbReference type="PANTHER" id="PTHR11566">
    <property type="entry name" value="DYNAMIN"/>
    <property type="match status" value="1"/>
</dbReference>
<dbReference type="InterPro" id="IPR022812">
    <property type="entry name" value="Dynamin"/>
</dbReference>
<dbReference type="EMBL" id="OOIL02002698">
    <property type="protein sequence ID" value="VFQ84278.1"/>
    <property type="molecule type" value="Genomic_DNA"/>
</dbReference>
<dbReference type="GO" id="GO:0008017">
    <property type="term" value="F:microtubule binding"/>
    <property type="evidence" value="ECO:0007669"/>
    <property type="project" value="TreeGrafter"/>
</dbReference>
<dbReference type="PANTHER" id="PTHR11566:SF151">
    <property type="entry name" value="PHRAGMOPLASTIN DRP1E"/>
    <property type="match status" value="1"/>
</dbReference>
<organism evidence="3 4">
    <name type="scientific">Cuscuta campestris</name>
    <dbReference type="NCBI Taxonomy" id="132261"/>
    <lineage>
        <taxon>Eukaryota</taxon>
        <taxon>Viridiplantae</taxon>
        <taxon>Streptophyta</taxon>
        <taxon>Embryophyta</taxon>
        <taxon>Tracheophyta</taxon>
        <taxon>Spermatophyta</taxon>
        <taxon>Magnoliopsida</taxon>
        <taxon>eudicotyledons</taxon>
        <taxon>Gunneridae</taxon>
        <taxon>Pentapetalae</taxon>
        <taxon>asterids</taxon>
        <taxon>lamiids</taxon>
        <taxon>Solanales</taxon>
        <taxon>Convolvulaceae</taxon>
        <taxon>Cuscuteae</taxon>
        <taxon>Cuscuta</taxon>
        <taxon>Cuscuta subgen. Grammica</taxon>
        <taxon>Cuscuta sect. Cleistogrammica</taxon>
    </lineage>
</organism>
<proteinExistence type="predicted"/>
<dbReference type="SUPFAM" id="SSF52540">
    <property type="entry name" value="P-loop containing nucleoside triphosphate hydrolases"/>
    <property type="match status" value="1"/>
</dbReference>
<evidence type="ECO:0000313" key="4">
    <source>
        <dbReference type="Proteomes" id="UP000595140"/>
    </source>
</evidence>
<name>A0A484M859_9ASTE</name>